<name>A0ABP8J8K7_9MICO</name>
<protein>
    <recommendedName>
        <fullName evidence="4">DUF1850 domain-containing protein</fullName>
    </recommendedName>
</protein>
<dbReference type="Pfam" id="PF08905">
    <property type="entry name" value="DUF1850"/>
    <property type="match status" value="1"/>
</dbReference>
<dbReference type="Proteomes" id="UP001500642">
    <property type="component" value="Unassembled WGS sequence"/>
</dbReference>
<feature type="signal peptide" evidence="1">
    <location>
        <begin position="1"/>
        <end position="24"/>
    </location>
</feature>
<reference evidence="3" key="1">
    <citation type="journal article" date="2019" name="Int. J. Syst. Evol. Microbiol.">
        <title>The Global Catalogue of Microorganisms (GCM) 10K type strain sequencing project: providing services to taxonomists for standard genome sequencing and annotation.</title>
        <authorList>
            <consortium name="The Broad Institute Genomics Platform"/>
            <consortium name="The Broad Institute Genome Sequencing Center for Infectious Disease"/>
            <person name="Wu L."/>
            <person name="Ma J."/>
        </authorList>
    </citation>
    <scope>NUCLEOTIDE SEQUENCE [LARGE SCALE GENOMIC DNA]</scope>
    <source>
        <strain evidence="3">JCM 17808</strain>
    </source>
</reference>
<evidence type="ECO:0008006" key="4">
    <source>
        <dbReference type="Google" id="ProtNLM"/>
    </source>
</evidence>
<dbReference type="RefSeq" id="WP_345030452.1">
    <property type="nucleotide sequence ID" value="NZ_BAABGL010000004.1"/>
</dbReference>
<sequence>MIARRGVLAAALALPLLTSATPVAALVVREQRPGRREFARIPAGQGDIVEFSWIHSVDGTPWTEFYRVAGRELVLDCTEMSLTGAGTPSSAPEVSYSGDQTRMCGLDLTFDAVRWIHSRAVDHRIVVGGALLIAPEAVPHHCRAELAVV</sequence>
<evidence type="ECO:0000313" key="2">
    <source>
        <dbReference type="EMBL" id="GAA4386912.1"/>
    </source>
</evidence>
<organism evidence="2 3">
    <name type="scientific">Brevibacterium pityocampae</name>
    <dbReference type="NCBI Taxonomy" id="506594"/>
    <lineage>
        <taxon>Bacteria</taxon>
        <taxon>Bacillati</taxon>
        <taxon>Actinomycetota</taxon>
        <taxon>Actinomycetes</taxon>
        <taxon>Micrococcales</taxon>
        <taxon>Brevibacteriaceae</taxon>
        <taxon>Brevibacterium</taxon>
    </lineage>
</organism>
<feature type="chain" id="PRO_5045237307" description="DUF1850 domain-containing protein" evidence="1">
    <location>
        <begin position="25"/>
        <end position="149"/>
    </location>
</feature>
<accession>A0ABP8J8K7</accession>
<proteinExistence type="predicted"/>
<dbReference type="InterPro" id="IPR015001">
    <property type="entry name" value="DUF1850"/>
</dbReference>
<keyword evidence="1" id="KW-0732">Signal</keyword>
<gene>
    <name evidence="2" type="ORF">GCM10023167_10320</name>
</gene>
<dbReference type="EMBL" id="BAABGL010000004">
    <property type="protein sequence ID" value="GAA4386912.1"/>
    <property type="molecule type" value="Genomic_DNA"/>
</dbReference>
<evidence type="ECO:0000313" key="3">
    <source>
        <dbReference type="Proteomes" id="UP001500642"/>
    </source>
</evidence>
<keyword evidence="3" id="KW-1185">Reference proteome</keyword>
<comment type="caution">
    <text evidence="2">The sequence shown here is derived from an EMBL/GenBank/DDBJ whole genome shotgun (WGS) entry which is preliminary data.</text>
</comment>
<evidence type="ECO:0000256" key="1">
    <source>
        <dbReference type="SAM" id="SignalP"/>
    </source>
</evidence>